<dbReference type="AlphaFoldDB" id="A0A432W3W1"/>
<accession>A0A432W3W1</accession>
<sequence>MWNRSDWQQLYPWLAPLYQQPWRLGSGLLLMLLTALAGIGLLGVSGWFITSAAVALVAFDIYTPGGAIRFFALLRTLSRYLERLRNHDLVLRMQSQWRVQLFSGLARRQPLSTRRYRAAHILQRLTQDVEALDSLHLRILAPTLVAGFSLVILCLLVALWLPWTALILFVLLLSGSLCLLTLLSQQLSSVANRELGESERLRTLALEHIEGQAEMLAWQVQATHEHSLIACAERMATEHEQVQKQQGLAQAWLEGGSQLCMLLLAFSALIAFQQEALTAPVAVLLPLALLALPEVLLALPQAGAVWGRVVGAAGRLNTQVLSIQRETQARRVTEILVETPVALTFEKVSVHYQQRRIWQNLSLHFAAGSIQVVSGPSGVGKSSLAHLAAGLAVAQEGRVLVDGRPVEDYANWYQQVAYLTQESALLSSSIEHNLRLGNADASTEELWQVLQAVELDVLVKSLPEGLQSWTGDGGCRLSGGQARRLALARALLKSAPLLILDEPFRAIDADSEKRISRNILPWLQKRTVFMIAHQTDLLPVEYQRLQLG</sequence>
<dbReference type="InterPro" id="IPR027417">
    <property type="entry name" value="P-loop_NTPase"/>
</dbReference>
<dbReference type="GO" id="GO:0016887">
    <property type="term" value="F:ATP hydrolysis activity"/>
    <property type="evidence" value="ECO:0007669"/>
    <property type="project" value="InterPro"/>
</dbReference>
<dbReference type="EMBL" id="PIPL01000003">
    <property type="protein sequence ID" value="RUO24054.1"/>
    <property type="molecule type" value="Genomic_DNA"/>
</dbReference>
<dbReference type="PANTHER" id="PTHR43394">
    <property type="entry name" value="ATP-DEPENDENT PERMEASE MDL1, MITOCHONDRIAL"/>
    <property type="match status" value="1"/>
</dbReference>
<evidence type="ECO:0000256" key="3">
    <source>
        <dbReference type="ARBA" id="ARBA00022741"/>
    </source>
</evidence>
<name>A0A432W3W1_9GAMM</name>
<keyword evidence="4" id="KW-0067">ATP-binding</keyword>
<dbReference type="PROSITE" id="PS50893">
    <property type="entry name" value="ABC_TRANSPORTER_2"/>
    <property type="match status" value="1"/>
</dbReference>
<evidence type="ECO:0000313" key="10">
    <source>
        <dbReference type="EMBL" id="RUO24054.1"/>
    </source>
</evidence>
<dbReference type="InterPro" id="IPR017871">
    <property type="entry name" value="ABC_transporter-like_CS"/>
</dbReference>
<reference evidence="10 11" key="1">
    <citation type="journal article" date="2011" name="Front. Microbiol.">
        <title>Genomic signatures of strain selection and enhancement in Bacillus atrophaeus var. globigii, a historical biowarfare simulant.</title>
        <authorList>
            <person name="Gibbons H.S."/>
            <person name="Broomall S.M."/>
            <person name="McNew L.A."/>
            <person name="Daligault H."/>
            <person name="Chapman C."/>
            <person name="Bruce D."/>
            <person name="Karavis M."/>
            <person name="Krepps M."/>
            <person name="McGregor P.A."/>
            <person name="Hong C."/>
            <person name="Park K.H."/>
            <person name="Akmal A."/>
            <person name="Feldman A."/>
            <person name="Lin J.S."/>
            <person name="Chang W.E."/>
            <person name="Higgs B.W."/>
            <person name="Demirev P."/>
            <person name="Lindquist J."/>
            <person name="Liem A."/>
            <person name="Fochler E."/>
            <person name="Read T.D."/>
            <person name="Tapia R."/>
            <person name="Johnson S."/>
            <person name="Bishop-Lilly K.A."/>
            <person name="Detter C."/>
            <person name="Han C."/>
            <person name="Sozhamannan S."/>
            <person name="Rosenzweig C.N."/>
            <person name="Skowronski E.W."/>
        </authorList>
    </citation>
    <scope>NUCLEOTIDE SEQUENCE [LARGE SCALE GENOMIC DNA]</scope>
    <source>
        <strain evidence="10 11">MLST1</strain>
    </source>
</reference>
<dbReference type="GO" id="GO:0045454">
    <property type="term" value="P:cell redox homeostasis"/>
    <property type="evidence" value="ECO:0007669"/>
    <property type="project" value="InterPro"/>
</dbReference>
<dbReference type="InterPro" id="IPR011527">
    <property type="entry name" value="ABC1_TM_dom"/>
</dbReference>
<feature type="transmembrane region" description="Helical" evidence="7">
    <location>
        <begin position="139"/>
        <end position="160"/>
    </location>
</feature>
<dbReference type="InterPro" id="IPR003593">
    <property type="entry name" value="AAA+_ATPase"/>
</dbReference>
<proteinExistence type="predicted"/>
<evidence type="ECO:0000256" key="1">
    <source>
        <dbReference type="ARBA" id="ARBA00004651"/>
    </source>
</evidence>
<evidence type="ECO:0000256" key="6">
    <source>
        <dbReference type="ARBA" id="ARBA00023136"/>
    </source>
</evidence>
<dbReference type="GO" id="GO:0034775">
    <property type="term" value="P:glutathione transmembrane transport"/>
    <property type="evidence" value="ECO:0007669"/>
    <property type="project" value="InterPro"/>
</dbReference>
<dbReference type="NCBIfam" id="TIGR02868">
    <property type="entry name" value="CydC"/>
    <property type="match status" value="1"/>
</dbReference>
<feature type="transmembrane region" description="Helical" evidence="7">
    <location>
        <begin position="278"/>
        <end position="299"/>
    </location>
</feature>
<evidence type="ECO:0000256" key="7">
    <source>
        <dbReference type="SAM" id="Phobius"/>
    </source>
</evidence>
<dbReference type="SUPFAM" id="SSF90123">
    <property type="entry name" value="ABC transporter transmembrane region"/>
    <property type="match status" value="1"/>
</dbReference>
<evidence type="ECO:0000259" key="8">
    <source>
        <dbReference type="PROSITE" id="PS50893"/>
    </source>
</evidence>
<keyword evidence="11" id="KW-1185">Reference proteome</keyword>
<organism evidence="10 11">
    <name type="scientific">Aliidiomarina minuta</name>
    <dbReference type="NCBI Taxonomy" id="880057"/>
    <lineage>
        <taxon>Bacteria</taxon>
        <taxon>Pseudomonadati</taxon>
        <taxon>Pseudomonadota</taxon>
        <taxon>Gammaproteobacteria</taxon>
        <taxon>Alteromonadales</taxon>
        <taxon>Idiomarinaceae</taxon>
        <taxon>Aliidiomarina</taxon>
    </lineage>
</organism>
<keyword evidence="2 7" id="KW-0812">Transmembrane</keyword>
<dbReference type="PROSITE" id="PS00211">
    <property type="entry name" value="ABC_TRANSPORTER_1"/>
    <property type="match status" value="1"/>
</dbReference>
<evidence type="ECO:0000256" key="2">
    <source>
        <dbReference type="ARBA" id="ARBA00022692"/>
    </source>
</evidence>
<comment type="caution">
    <text evidence="10">The sequence shown here is derived from an EMBL/GenBank/DDBJ whole genome shotgun (WGS) entry which is preliminary data.</text>
</comment>
<dbReference type="Proteomes" id="UP000288293">
    <property type="component" value="Unassembled WGS sequence"/>
</dbReference>
<comment type="subcellular location">
    <subcellularLocation>
        <location evidence="1">Cell membrane</location>
        <topology evidence="1">Multi-pass membrane protein</topology>
    </subcellularLocation>
</comment>
<evidence type="ECO:0000256" key="5">
    <source>
        <dbReference type="ARBA" id="ARBA00022989"/>
    </source>
</evidence>
<keyword evidence="3" id="KW-0547">Nucleotide-binding</keyword>
<dbReference type="SUPFAM" id="SSF52540">
    <property type="entry name" value="P-loop containing nucleoside triphosphate hydrolases"/>
    <property type="match status" value="1"/>
</dbReference>
<evidence type="ECO:0000256" key="4">
    <source>
        <dbReference type="ARBA" id="ARBA00022840"/>
    </source>
</evidence>
<dbReference type="RefSeq" id="WP_126804475.1">
    <property type="nucleotide sequence ID" value="NZ_PIPL01000003.1"/>
</dbReference>
<feature type="domain" description="ABC transmembrane type-1" evidence="9">
    <location>
        <begin position="27"/>
        <end position="308"/>
    </location>
</feature>
<dbReference type="InterPro" id="IPR039421">
    <property type="entry name" value="Type_1_exporter"/>
</dbReference>
<dbReference type="InterPro" id="IPR003439">
    <property type="entry name" value="ABC_transporter-like_ATP-bd"/>
</dbReference>
<dbReference type="GO" id="GO:0005524">
    <property type="term" value="F:ATP binding"/>
    <property type="evidence" value="ECO:0007669"/>
    <property type="project" value="UniProtKB-KW"/>
</dbReference>
<dbReference type="InterPro" id="IPR036640">
    <property type="entry name" value="ABC1_TM_sf"/>
</dbReference>
<dbReference type="SMART" id="SM00382">
    <property type="entry name" value="AAA"/>
    <property type="match status" value="1"/>
</dbReference>
<dbReference type="GO" id="GO:0015421">
    <property type="term" value="F:ABC-type oligopeptide transporter activity"/>
    <property type="evidence" value="ECO:0007669"/>
    <property type="project" value="TreeGrafter"/>
</dbReference>
<dbReference type="Pfam" id="PF00005">
    <property type="entry name" value="ABC_tran"/>
    <property type="match status" value="1"/>
</dbReference>
<dbReference type="PANTHER" id="PTHR43394:SF1">
    <property type="entry name" value="ATP-BINDING CASSETTE SUB-FAMILY B MEMBER 10, MITOCHONDRIAL"/>
    <property type="match status" value="1"/>
</dbReference>
<protein>
    <submittedName>
        <fullName evidence="10">Thiol reductant ABC exporter subunit CydC</fullName>
    </submittedName>
</protein>
<dbReference type="GO" id="GO:0005886">
    <property type="term" value="C:plasma membrane"/>
    <property type="evidence" value="ECO:0007669"/>
    <property type="project" value="UniProtKB-SubCell"/>
</dbReference>
<feature type="domain" description="ABC transporter" evidence="8">
    <location>
        <begin position="343"/>
        <end position="547"/>
    </location>
</feature>
<feature type="transmembrane region" description="Helical" evidence="7">
    <location>
        <begin position="251"/>
        <end position="272"/>
    </location>
</feature>
<dbReference type="PROSITE" id="PS50929">
    <property type="entry name" value="ABC_TM1F"/>
    <property type="match status" value="1"/>
</dbReference>
<keyword evidence="5 7" id="KW-1133">Transmembrane helix</keyword>
<evidence type="ECO:0000259" key="9">
    <source>
        <dbReference type="PROSITE" id="PS50929"/>
    </source>
</evidence>
<feature type="transmembrane region" description="Helical" evidence="7">
    <location>
        <begin position="166"/>
        <end position="183"/>
    </location>
</feature>
<dbReference type="Gene3D" id="3.40.50.300">
    <property type="entry name" value="P-loop containing nucleotide triphosphate hydrolases"/>
    <property type="match status" value="1"/>
</dbReference>
<feature type="transmembrane region" description="Helical" evidence="7">
    <location>
        <begin position="28"/>
        <end position="49"/>
    </location>
</feature>
<dbReference type="Gene3D" id="1.20.1560.10">
    <property type="entry name" value="ABC transporter type 1, transmembrane domain"/>
    <property type="match status" value="1"/>
</dbReference>
<feature type="transmembrane region" description="Helical" evidence="7">
    <location>
        <begin position="55"/>
        <end position="74"/>
    </location>
</feature>
<dbReference type="OrthoDB" id="9802264at2"/>
<keyword evidence="6 7" id="KW-0472">Membrane</keyword>
<dbReference type="InterPro" id="IPR014223">
    <property type="entry name" value="ABC_CydC/D"/>
</dbReference>
<gene>
    <name evidence="10" type="primary">cydC</name>
    <name evidence="10" type="ORF">CWE09_12995</name>
</gene>
<evidence type="ECO:0000313" key="11">
    <source>
        <dbReference type="Proteomes" id="UP000288293"/>
    </source>
</evidence>